<comment type="subcellular location">
    <subcellularLocation>
        <location evidence="12">Cell membrane</location>
        <topology evidence="12">Lipid-anchor</topology>
        <orientation evidence="12">Cytoplasmic side</orientation>
    </subcellularLocation>
</comment>
<dbReference type="GO" id="GO:0016787">
    <property type="term" value="F:hydrolase activity"/>
    <property type="evidence" value="ECO:0007669"/>
    <property type="project" value="UniProtKB-KW"/>
</dbReference>
<dbReference type="OrthoDB" id="5971574at2759"/>
<feature type="compositionally biased region" description="Basic residues" evidence="13">
    <location>
        <begin position="1219"/>
        <end position="1238"/>
    </location>
</feature>
<evidence type="ECO:0000256" key="12">
    <source>
        <dbReference type="RuleBase" id="RU364123"/>
    </source>
</evidence>
<organism evidence="17 18">
    <name type="scientific">Caenorhabditis nigoni</name>
    <dbReference type="NCBI Taxonomy" id="1611254"/>
    <lineage>
        <taxon>Eukaryota</taxon>
        <taxon>Metazoa</taxon>
        <taxon>Ecdysozoa</taxon>
        <taxon>Nematoda</taxon>
        <taxon>Chromadorea</taxon>
        <taxon>Rhabditida</taxon>
        <taxon>Rhabditina</taxon>
        <taxon>Rhabditomorpha</taxon>
        <taxon>Rhabditoidea</taxon>
        <taxon>Rhabditidae</taxon>
        <taxon>Peloderinae</taxon>
        <taxon>Caenorhabditis</taxon>
    </lineage>
</organism>
<dbReference type="InterPro" id="IPR008928">
    <property type="entry name" value="6-hairpin_glycosidase_sf"/>
</dbReference>
<dbReference type="GO" id="GO:0003724">
    <property type="term" value="F:RNA helicase activity"/>
    <property type="evidence" value="ECO:0007669"/>
    <property type="project" value="UniProtKB-EC"/>
</dbReference>
<dbReference type="SUPFAM" id="SSF48208">
    <property type="entry name" value="Six-hairpin glycosidases"/>
    <property type="match status" value="1"/>
</dbReference>
<dbReference type="PROSITE" id="PS51192">
    <property type="entry name" value="HELICASE_ATP_BIND_1"/>
    <property type="match status" value="1"/>
</dbReference>
<evidence type="ECO:0000256" key="8">
    <source>
        <dbReference type="ARBA" id="ARBA00022860"/>
    </source>
</evidence>
<evidence type="ECO:0000259" key="15">
    <source>
        <dbReference type="PROSITE" id="PS51194"/>
    </source>
</evidence>
<evidence type="ECO:0000259" key="14">
    <source>
        <dbReference type="PROSITE" id="PS51192"/>
    </source>
</evidence>
<feature type="region of interest" description="Disordered" evidence="13">
    <location>
        <begin position="663"/>
        <end position="683"/>
    </location>
</feature>
<dbReference type="InterPro" id="IPR011545">
    <property type="entry name" value="DEAD/DEAH_box_helicase_dom"/>
</dbReference>
<evidence type="ECO:0000313" key="17">
    <source>
        <dbReference type="EMBL" id="PIC38407.1"/>
    </source>
</evidence>
<dbReference type="GO" id="GO:0005964">
    <property type="term" value="C:phosphorylase kinase complex"/>
    <property type="evidence" value="ECO:0007669"/>
    <property type="project" value="TreeGrafter"/>
</dbReference>
<dbReference type="GO" id="GO:0003676">
    <property type="term" value="F:nucleic acid binding"/>
    <property type="evidence" value="ECO:0007669"/>
    <property type="project" value="InterPro"/>
</dbReference>
<comment type="catalytic activity">
    <reaction evidence="10">
        <text>ATP + H2O = ADP + phosphate + H(+)</text>
        <dbReference type="Rhea" id="RHEA:13065"/>
        <dbReference type="ChEBI" id="CHEBI:15377"/>
        <dbReference type="ChEBI" id="CHEBI:15378"/>
        <dbReference type="ChEBI" id="CHEBI:30616"/>
        <dbReference type="ChEBI" id="CHEBI:43474"/>
        <dbReference type="ChEBI" id="CHEBI:456216"/>
        <dbReference type="EC" id="3.6.4.13"/>
    </reaction>
</comment>
<dbReference type="CDD" id="cd17953">
    <property type="entry name" value="DEADc_DDX46"/>
    <property type="match status" value="1"/>
</dbReference>
<sequence length="2185" mass="248415">MRSRSGSGVRLDRILFMVEQTICSHQNPITALFANQKDFPGHAWVRDNVYIAQALWALYRAYMKCADFDEDLTKAKELGFTCVKMMQSILECLMRQADKLEQFKKYQRPLDALHSKYAVATKGTVCGDADWGHLQMDAISLYLLTLAQITASGLQVVRNFDEVAFIQNLVYYIETGYRTPDYGVWERGDKTNQGIRELNASSIGMVKAALQALNDVGDLFVDGSRGSVVHVLPDEIEQCSAVLSSMLPRESFSKETDAALLGIISYPAFCVEDPELVAQTRETITHRLLGKYGCRRFMRDGYKTVLEDGSRLYYNKSELQQFEDIECEWPIFLCYLILDAMYSKDDEAVEAYWQQLESVLVLSDKGFRLVPELYVVLREHVSAEKAHPGTQPRVPGGATPFLWAQSLYVIICLLYEGFLLPAELDPLSRRLSVYEKRPPCEVQVTVLAESADVQRELRAHDIHVQRVDEIDPVFTILPASALGHLLEKIGESKKLNLSGRPLDRPIGLLSTSRLYQIGNKFVIFTPQFMDSRRSHLMYDIRILTDEWSSELQYIYASWNSVSISGRPLVVLVITQGMLSTEGLSHFSNIHLNRHMKSTVIGAIKKINTGYLSGARVVMKDLSDFFRTTAVSKMEFRDKKAEEMLRSVAAEKVQFTLLTEDATEAKSEKMASPRGPRTLKRGESVKDRSAYSLIHKASMRHRSIALDSNDADLIQLRLAYKSRPRDLHEMDSPRQSPPLGQKPLGLVKEHSSGELRQQLLKTTRRGAENETAHRDLKTEQIMEMKADDLLDLLNETTVLEEQISIVHCLWMKFGPDYDTELGCQHITVRMLMEEVHTKACEAREWALVRLTAGLLKKQLEELSKAVTHLLVRQKQITVGMASKKEEVITCPKTNEELEKIMNRAYGDDANSFTLAQEIIVYLGSLVRTEPKLFLEMFRLRIGLIIQVLASELARLRNLSGTEAAETLLTVSPFELKSMIFSLLSGRLLEEYAEDGFHYGDTIRETRTGIGSFRRQIEERKSLRKSTRSVGGLDIPKEEDEEDEADEDDFQFGIWLRHRRIDGALNRVPNGFYAILWDTVHKMPHGVKINDTILHWGLTQEMTRKEIKFALEVEEALNRIAEPEYRELVVETLWLLGRLEKLVLLEQPNIPRDRPLDVDHILHVANQIFVNHNKQLETLVLECCASSNPNNTKCDGARSICKHFYDSAPAGEQFRMGRDHKEHKRHRSRSKERKRSRSRSPRRDNHERRRRDRSRDRDYDRRDREKQRDVSRQKQKEKEKEASKSAVFEMEESSNDVNDVMGMKQFDLEKEMERRRRNVELWRAKKKKEELDQASEQQEEKDKKSKKKAWNLEDEDDEDEFDLGSNGLKSAENPEETTKKPEQPEKMEVDDEEEDPLEAYMAQISSQNAKKSKNPVNQKSGIVTIIQEEKPEKEKGQVLENEDNMDMVIDDFDIETAAASLCHKGRMLAQTDHSKVYYRKFKKNFYIETAEIQKMTKAEVKAYREELDSITVKGIDCPKPIKTFAQCGLNLKMMNVLKKLDYSKPTSIQAQAIPAIMSGRDVIGIAKTGSGKTLAFLLPMFRHILDQPELEEGDGPIAVILAPTRELAMQTYKEANKFAKVLGLRVACTYGGVGISEQIADLKRGAEIVVCTPGRMIDVLAANSGKVTNLRRVTYLVLDEADRMFDKGFEPQIMKVVNNIRPDKQTVLFSATFPRHMEALARKVLDKPVEILVGGKSVVCSDVTQNAVICEEHQKLLKLLELLGMYYEQGCSIVFVDKQEKADDIVDQLMKTGYNSVAPLHGGIDQHDRDSSIADFKTGVIKVLVATSVAARGLDVKNLILVVNYDCPNHYEDYVHRVGRTGRAGRKGYAYTFVLPEHQEKMAGEICRAFETAGVKPPADLKAMFERFKKEMEAEGKQVHLGGKGFEGHGYKYDEGEAEADANKKKMARLVHGMEAGGEDEDDLDEQLSSMIKTKRRVVHGKPTSDKPTTSGNSKSDREAEKRKDAAKLKAEEISSRLKTAQNTIQPIEKTATQLTAEAVIRGKDVAPVQISTAMLAKEKAQRLNEKLNYLGGEAAPTEKQEEAWEYFEEEWDINDFPQQVRYKICSRESVGHVAELAEVGISVRGVHVPPGKEPKAGERRLHLLLEARSERNLKAAKEEIIRIMKEAFRQLTAQIQRGGTQARYKV</sequence>
<feature type="domain" description="DEAD-box RNA helicase Q" evidence="16">
    <location>
        <begin position="1520"/>
        <end position="1548"/>
    </location>
</feature>
<evidence type="ECO:0000256" key="5">
    <source>
        <dbReference type="ARBA" id="ARBA00022801"/>
    </source>
</evidence>
<comment type="function">
    <text evidence="12">Phosphorylase b kinase catalyzes the phosphorylation of serine in certain substrates, including troponin I.</text>
</comment>
<keyword evidence="5" id="KW-0378">Hydrolase</keyword>
<keyword evidence="9 12" id="KW-0119">Carbohydrate metabolism</keyword>
<feature type="compositionally biased region" description="Basic and acidic residues" evidence="13">
    <location>
        <begin position="1239"/>
        <end position="1281"/>
    </location>
</feature>
<feature type="region of interest" description="Disordered" evidence="13">
    <location>
        <begin position="723"/>
        <end position="744"/>
    </location>
</feature>
<evidence type="ECO:0000256" key="4">
    <source>
        <dbReference type="ARBA" id="ARBA00022741"/>
    </source>
</evidence>
<keyword evidence="12" id="KW-0636">Prenylation</keyword>
<keyword evidence="7" id="KW-0067">ATP-binding</keyword>
<dbReference type="InterPro" id="IPR000629">
    <property type="entry name" value="RNA-helicase_DEAD-box_CS"/>
</dbReference>
<dbReference type="InterPro" id="IPR008734">
    <property type="entry name" value="PHK_A/B_su"/>
</dbReference>
<evidence type="ECO:0000256" key="13">
    <source>
        <dbReference type="SAM" id="MobiDB-lite"/>
    </source>
</evidence>
<dbReference type="PROSITE" id="PS51195">
    <property type="entry name" value="Q_MOTIF"/>
    <property type="match status" value="1"/>
</dbReference>
<name>A0A2G5UFR8_9PELO</name>
<comment type="pathway">
    <text evidence="1 12">Glycan biosynthesis; glycogen metabolism.</text>
</comment>
<dbReference type="FunFam" id="3.40.50.300:FF:000079">
    <property type="entry name" value="probable ATP-dependent RNA helicase DDX17"/>
    <property type="match status" value="1"/>
</dbReference>
<evidence type="ECO:0000256" key="2">
    <source>
        <dbReference type="ARBA" id="ARBA00007128"/>
    </source>
</evidence>
<evidence type="ECO:0000256" key="9">
    <source>
        <dbReference type="ARBA" id="ARBA00023277"/>
    </source>
</evidence>
<dbReference type="InterPro" id="IPR014001">
    <property type="entry name" value="Helicase_ATP-bd"/>
</dbReference>
<dbReference type="GO" id="GO:0005886">
    <property type="term" value="C:plasma membrane"/>
    <property type="evidence" value="ECO:0007669"/>
    <property type="project" value="UniProtKB-SubCell"/>
</dbReference>
<dbReference type="PROSITE" id="PS00039">
    <property type="entry name" value="DEAD_ATP_HELICASE"/>
    <property type="match status" value="1"/>
</dbReference>
<comment type="caution">
    <text evidence="17">The sequence shown here is derived from an EMBL/GenBank/DDBJ whole genome shotgun (WGS) entry which is preliminary data.</text>
</comment>
<dbReference type="Pfam" id="PF19292">
    <property type="entry name" value="KPBB_C"/>
    <property type="match status" value="1"/>
</dbReference>
<feature type="region of interest" description="Disordered" evidence="13">
    <location>
        <begin position="1969"/>
        <end position="2006"/>
    </location>
</feature>
<keyword evidence="8 12" id="KW-0112">Calmodulin-binding</keyword>
<dbReference type="InterPro" id="IPR012341">
    <property type="entry name" value="6hp_glycosidase-like_sf"/>
</dbReference>
<dbReference type="InterPro" id="IPR001650">
    <property type="entry name" value="Helicase_C-like"/>
</dbReference>
<dbReference type="PROSITE" id="PS51194">
    <property type="entry name" value="HELICASE_CTER"/>
    <property type="match status" value="1"/>
</dbReference>
<dbReference type="InterPro" id="IPR045583">
    <property type="entry name" value="KPBA/B_C"/>
</dbReference>
<accession>A0A2G5UFR8</accession>
<feature type="region of interest" description="Disordered" evidence="13">
    <location>
        <begin position="1319"/>
        <end position="1392"/>
    </location>
</feature>
<dbReference type="GO" id="GO:0005977">
    <property type="term" value="P:glycogen metabolic process"/>
    <property type="evidence" value="ECO:0007669"/>
    <property type="project" value="UniProtKB-UniPathway"/>
</dbReference>
<dbReference type="PANTHER" id="PTHR10749:SF7">
    <property type="entry name" value="PHOSPHORYLASE B KINASE REGULATORY SUBUNIT ALPHA-RELATED"/>
    <property type="match status" value="1"/>
</dbReference>
<keyword evidence="12" id="KW-0449">Lipoprotein</keyword>
<evidence type="ECO:0000313" key="18">
    <source>
        <dbReference type="Proteomes" id="UP000230233"/>
    </source>
</evidence>
<comment type="similarity">
    <text evidence="2 12">Belongs to the phosphorylase b kinase regulatory chain family.</text>
</comment>
<dbReference type="Proteomes" id="UP000230233">
    <property type="component" value="Chromosome III"/>
</dbReference>
<dbReference type="Pfam" id="PF00723">
    <property type="entry name" value="Glyco_hydro_15"/>
    <property type="match status" value="1"/>
</dbReference>
<reference evidence="18" key="1">
    <citation type="submission" date="2017-10" db="EMBL/GenBank/DDBJ databases">
        <title>Rapid genome shrinkage in a self-fertile nematode reveals novel sperm competition proteins.</title>
        <authorList>
            <person name="Yin D."/>
            <person name="Schwarz E.M."/>
            <person name="Thomas C.G."/>
            <person name="Felde R.L."/>
            <person name="Korf I.F."/>
            <person name="Cutter A.D."/>
            <person name="Schartner C.M."/>
            <person name="Ralston E.J."/>
            <person name="Meyer B.J."/>
            <person name="Haag E.S."/>
        </authorList>
    </citation>
    <scope>NUCLEOTIDE SEQUENCE [LARGE SCALE GENOMIC DNA]</scope>
    <source>
        <strain evidence="18">JU1422</strain>
    </source>
</reference>
<dbReference type="SMART" id="SM00487">
    <property type="entry name" value="DEXDc"/>
    <property type="match status" value="1"/>
</dbReference>
<keyword evidence="18" id="KW-1185">Reference proteome</keyword>
<dbReference type="GO" id="GO:0005524">
    <property type="term" value="F:ATP binding"/>
    <property type="evidence" value="ECO:0007669"/>
    <property type="project" value="UniProtKB-KW"/>
</dbReference>
<dbReference type="Gene3D" id="1.50.10.10">
    <property type="match status" value="1"/>
</dbReference>
<feature type="domain" description="Helicase ATP-binding" evidence="14">
    <location>
        <begin position="1551"/>
        <end position="1729"/>
    </location>
</feature>
<feature type="compositionally biased region" description="Basic and acidic residues" evidence="13">
    <location>
        <begin position="1374"/>
        <end position="1385"/>
    </location>
</feature>
<dbReference type="Pfam" id="PF00271">
    <property type="entry name" value="Helicase_C"/>
    <property type="match status" value="1"/>
</dbReference>
<evidence type="ECO:0000256" key="1">
    <source>
        <dbReference type="ARBA" id="ARBA00005131"/>
    </source>
</evidence>
<dbReference type="CDD" id="cd22473">
    <property type="entry name" value="KH-I_DDX46"/>
    <property type="match status" value="1"/>
</dbReference>
<dbReference type="GO" id="GO:0043186">
    <property type="term" value="C:P granule"/>
    <property type="evidence" value="ECO:0007669"/>
    <property type="project" value="UniProtKB-ARBA"/>
</dbReference>
<protein>
    <recommendedName>
        <fullName evidence="12">Phosphorylase b kinase regulatory subunit</fullName>
    </recommendedName>
</protein>
<feature type="compositionally biased region" description="Acidic residues" evidence="13">
    <location>
        <begin position="1350"/>
        <end position="1360"/>
    </location>
</feature>
<dbReference type="GO" id="GO:0005516">
    <property type="term" value="F:calmodulin binding"/>
    <property type="evidence" value="ECO:0007669"/>
    <property type="project" value="UniProtKB-KW"/>
</dbReference>
<dbReference type="Pfam" id="PF00270">
    <property type="entry name" value="DEAD"/>
    <property type="match status" value="1"/>
</dbReference>
<evidence type="ECO:0000259" key="16">
    <source>
        <dbReference type="PROSITE" id="PS51195"/>
    </source>
</evidence>
<keyword evidence="4" id="KW-0547">Nucleotide-binding</keyword>
<feature type="region of interest" description="Disordered" evidence="13">
    <location>
        <begin position="1210"/>
        <end position="1300"/>
    </location>
</feature>
<evidence type="ECO:0000256" key="6">
    <source>
        <dbReference type="ARBA" id="ARBA00022806"/>
    </source>
</evidence>
<feature type="domain" description="Helicase C-terminal" evidence="15">
    <location>
        <begin position="1756"/>
        <end position="1903"/>
    </location>
</feature>
<dbReference type="PANTHER" id="PTHR10749">
    <property type="entry name" value="PHOSPHORYLASE B KINASE REGULATORY SUBUNIT"/>
    <property type="match status" value="1"/>
</dbReference>
<dbReference type="InterPro" id="IPR027417">
    <property type="entry name" value="P-loop_NTPase"/>
</dbReference>
<evidence type="ECO:0000256" key="10">
    <source>
        <dbReference type="ARBA" id="ARBA00047984"/>
    </source>
</evidence>
<dbReference type="InterPro" id="IPR014014">
    <property type="entry name" value="RNA_helicase_DEAD_Q_motif"/>
</dbReference>
<keyword evidence="3 12" id="KW-0321">Glycogen metabolism</keyword>
<dbReference type="Gene3D" id="3.40.50.300">
    <property type="entry name" value="P-loop containing nucleotide triphosphate hydrolases"/>
    <property type="match status" value="2"/>
</dbReference>
<evidence type="ECO:0000256" key="3">
    <source>
        <dbReference type="ARBA" id="ARBA00022600"/>
    </source>
</evidence>
<dbReference type="EMBL" id="PDUG01000003">
    <property type="protein sequence ID" value="PIC38407.1"/>
    <property type="molecule type" value="Genomic_DNA"/>
</dbReference>
<feature type="compositionally biased region" description="Basic and acidic residues" evidence="13">
    <location>
        <begin position="1319"/>
        <end position="1329"/>
    </location>
</feature>
<dbReference type="FunFam" id="1.50.10.10:FF:000067">
    <property type="entry name" value="Phosphorylase b kinase regulatory subunit"/>
    <property type="match status" value="1"/>
</dbReference>
<feature type="compositionally biased region" description="Basic and acidic residues" evidence="13">
    <location>
        <begin position="1993"/>
        <end position="2006"/>
    </location>
</feature>
<gene>
    <name evidence="17" type="primary">Cni-C14B9.8</name>
    <name evidence="17" type="synonym">Cnig_chr_III.g10432</name>
    <name evidence="17" type="ORF">B9Z55_010432</name>
</gene>
<keyword evidence="12" id="KW-0472">Membrane</keyword>
<dbReference type="UniPathway" id="UPA00163"/>
<dbReference type="SUPFAM" id="SSF52540">
    <property type="entry name" value="P-loop containing nucleoside triphosphate hydrolases"/>
    <property type="match status" value="2"/>
</dbReference>
<keyword evidence="12" id="KW-1003">Cell membrane</keyword>
<dbReference type="STRING" id="1611254.A0A2G5UFR8"/>
<dbReference type="InterPro" id="IPR011613">
    <property type="entry name" value="GH15-like"/>
</dbReference>
<proteinExistence type="inferred from homology"/>
<evidence type="ECO:0000256" key="11">
    <source>
        <dbReference type="PROSITE-ProRule" id="PRU00552"/>
    </source>
</evidence>
<evidence type="ECO:0000256" key="7">
    <source>
        <dbReference type="ARBA" id="ARBA00022840"/>
    </source>
</evidence>
<dbReference type="SMART" id="SM00490">
    <property type="entry name" value="HELICc"/>
    <property type="match status" value="1"/>
</dbReference>
<dbReference type="CDD" id="cd18787">
    <property type="entry name" value="SF2_C_DEAD"/>
    <property type="match status" value="1"/>
</dbReference>
<feature type="short sequence motif" description="Q motif" evidence="11">
    <location>
        <begin position="1520"/>
        <end position="1548"/>
    </location>
</feature>
<keyword evidence="6" id="KW-0347">Helicase</keyword>